<keyword evidence="12" id="KW-1185">Reference proteome</keyword>
<dbReference type="GO" id="GO:0000155">
    <property type="term" value="F:phosphorelay sensor kinase activity"/>
    <property type="evidence" value="ECO:0007669"/>
    <property type="project" value="InterPro"/>
</dbReference>
<evidence type="ECO:0000256" key="1">
    <source>
        <dbReference type="ARBA" id="ARBA00000085"/>
    </source>
</evidence>
<evidence type="ECO:0000256" key="2">
    <source>
        <dbReference type="ARBA" id="ARBA00004370"/>
    </source>
</evidence>
<feature type="domain" description="HAMP" evidence="10">
    <location>
        <begin position="173"/>
        <end position="225"/>
    </location>
</feature>
<dbReference type="InterPro" id="IPR005467">
    <property type="entry name" value="His_kinase_dom"/>
</dbReference>
<dbReference type="InterPro" id="IPR036890">
    <property type="entry name" value="HATPase_C_sf"/>
</dbReference>
<comment type="subcellular location">
    <subcellularLocation>
        <location evidence="2">Membrane</location>
    </subcellularLocation>
</comment>
<dbReference type="AlphaFoldDB" id="A0A975MQE7"/>
<feature type="coiled-coil region" evidence="8">
    <location>
        <begin position="206"/>
        <end position="243"/>
    </location>
</feature>
<comment type="catalytic activity">
    <reaction evidence="1">
        <text>ATP + protein L-histidine = ADP + protein N-phospho-L-histidine.</text>
        <dbReference type="EC" id="2.7.13.3"/>
    </reaction>
</comment>
<dbReference type="Pfam" id="PF16448">
    <property type="entry name" value="LapD_MoxY_N"/>
    <property type="match status" value="1"/>
</dbReference>
<dbReference type="InterPro" id="IPR050482">
    <property type="entry name" value="Sensor_HK_TwoCompSys"/>
</dbReference>
<keyword evidence="4" id="KW-0597">Phosphoprotein</keyword>
<dbReference type="InterPro" id="IPR032244">
    <property type="entry name" value="LapD_MoxY_N"/>
</dbReference>
<dbReference type="PROSITE" id="PS50109">
    <property type="entry name" value="HIS_KIN"/>
    <property type="match status" value="1"/>
</dbReference>
<dbReference type="PANTHER" id="PTHR24421">
    <property type="entry name" value="NITRATE/NITRITE SENSOR PROTEIN NARX-RELATED"/>
    <property type="match status" value="1"/>
</dbReference>
<dbReference type="Gene3D" id="1.20.5.1930">
    <property type="match status" value="1"/>
</dbReference>
<dbReference type="Pfam" id="PF02518">
    <property type="entry name" value="HATPase_c"/>
    <property type="match status" value="1"/>
</dbReference>
<evidence type="ECO:0000256" key="6">
    <source>
        <dbReference type="ARBA" id="ARBA00022777"/>
    </source>
</evidence>
<keyword evidence="7" id="KW-0902">Two-component regulatory system</keyword>
<dbReference type="Pfam" id="PF07730">
    <property type="entry name" value="HisKA_3"/>
    <property type="match status" value="1"/>
</dbReference>
<evidence type="ECO:0000256" key="5">
    <source>
        <dbReference type="ARBA" id="ARBA00022679"/>
    </source>
</evidence>
<evidence type="ECO:0000256" key="7">
    <source>
        <dbReference type="ARBA" id="ARBA00023012"/>
    </source>
</evidence>
<evidence type="ECO:0000256" key="8">
    <source>
        <dbReference type="SAM" id="Coils"/>
    </source>
</evidence>
<dbReference type="Gene3D" id="3.30.565.10">
    <property type="entry name" value="Histidine kinase-like ATPase, C-terminal domain"/>
    <property type="match status" value="1"/>
</dbReference>
<reference evidence="11" key="1">
    <citation type="submission" date="2021-04" db="EMBL/GenBank/DDBJ databases">
        <title>Draft genome sequence data of methanotrophic Methylovulum sp. strain S1L and Methylomonas sp. strain S2AM isolated from boreal lake water columns.</title>
        <authorList>
            <person name="Rissanen A.J."/>
            <person name="Mangayil R."/>
            <person name="Svenning M.M."/>
            <person name="Khanongnuch R."/>
        </authorList>
    </citation>
    <scope>NUCLEOTIDE SEQUENCE</scope>
    <source>
        <strain evidence="11">S2AM</strain>
    </source>
</reference>
<dbReference type="CDD" id="cd16917">
    <property type="entry name" value="HATPase_UhpB-NarQ-NarX-like"/>
    <property type="match status" value="1"/>
</dbReference>
<name>A0A975MQE7_9GAMM</name>
<proteinExistence type="predicted"/>
<organism evidence="11 12">
    <name type="scientific">Methylomonas paludis</name>
    <dbReference type="NCBI Taxonomy" id="1173101"/>
    <lineage>
        <taxon>Bacteria</taxon>
        <taxon>Pseudomonadati</taxon>
        <taxon>Pseudomonadota</taxon>
        <taxon>Gammaproteobacteria</taxon>
        <taxon>Methylococcales</taxon>
        <taxon>Methylococcaceae</taxon>
        <taxon>Methylomonas</taxon>
    </lineage>
</organism>
<evidence type="ECO:0000259" key="10">
    <source>
        <dbReference type="PROSITE" id="PS50885"/>
    </source>
</evidence>
<dbReference type="GO" id="GO:0046983">
    <property type="term" value="F:protein dimerization activity"/>
    <property type="evidence" value="ECO:0007669"/>
    <property type="project" value="InterPro"/>
</dbReference>
<accession>A0A975MQE7</accession>
<dbReference type="RefSeq" id="WP_215583639.1">
    <property type="nucleotide sequence ID" value="NZ_CP073754.1"/>
</dbReference>
<evidence type="ECO:0000256" key="4">
    <source>
        <dbReference type="ARBA" id="ARBA00022553"/>
    </source>
</evidence>
<dbReference type="PROSITE" id="PS50885">
    <property type="entry name" value="HAMP"/>
    <property type="match status" value="1"/>
</dbReference>
<evidence type="ECO:0000256" key="3">
    <source>
        <dbReference type="ARBA" id="ARBA00012438"/>
    </source>
</evidence>
<dbReference type="EMBL" id="CP073754">
    <property type="protein sequence ID" value="QWF71864.1"/>
    <property type="molecule type" value="Genomic_DNA"/>
</dbReference>
<sequence length="434" mass="48331">MSLRYQIIVRILLSALCILLLGGAIGIWQARQAVQKEVDSSVHLALQLISLSLADQAGAYQLDDLARLSALQQTRHLSIHLQKPDGESLHFPGESQPSHPEKMPPAWFVRWVSGDYPQVTHQLKTRDGQMLSLIIEPQPLDEITEVWEESLGFFGSITLLTLLTFLAVNLVLNKSLTAISGIVAALRAIETGQYQQQLPRFITQEFDSIAKAVNHLMAELEKARQENRELAQHSLAIQEEERLRLSQELHDEFGQSLTAIKVMAVTAQHQNADITKIGPAISDICDHLLAEVRALMQQLHPLVLTDLGLKAALEDMISHWSERHPGLHLQLNCSDSVDKLDKTMSIQVFRVIQECLTNVIRHAQASRVQIDLQLLQHKLQLKVQDNGMGCDLSALSKGFGLLGMKERIKSLDGNFRLESQPAAGFSVIAQIPLS</sequence>
<evidence type="ECO:0000259" key="9">
    <source>
        <dbReference type="PROSITE" id="PS50109"/>
    </source>
</evidence>
<protein>
    <recommendedName>
        <fullName evidence="3">histidine kinase</fullName>
        <ecNumber evidence="3">2.7.13.3</ecNumber>
    </recommendedName>
</protein>
<feature type="domain" description="Histidine kinase" evidence="9">
    <location>
        <begin position="244"/>
        <end position="434"/>
    </location>
</feature>
<dbReference type="PANTHER" id="PTHR24421:SF58">
    <property type="entry name" value="SIGNAL TRANSDUCTION HISTIDINE-PROTEIN KINASE_PHOSPHATASE UHPB"/>
    <property type="match status" value="1"/>
</dbReference>
<dbReference type="KEGG" id="mpad:KEF85_05225"/>
<gene>
    <name evidence="11" type="ORF">KEF85_05225</name>
</gene>
<evidence type="ECO:0000313" key="12">
    <source>
        <dbReference type="Proteomes" id="UP000676649"/>
    </source>
</evidence>
<keyword evidence="5" id="KW-0808">Transferase</keyword>
<keyword evidence="8" id="KW-0175">Coiled coil</keyword>
<evidence type="ECO:0000313" key="11">
    <source>
        <dbReference type="EMBL" id="QWF71864.1"/>
    </source>
</evidence>
<dbReference type="InterPro" id="IPR003594">
    <property type="entry name" value="HATPase_dom"/>
</dbReference>
<keyword evidence="6 11" id="KW-0418">Kinase</keyword>
<dbReference type="GO" id="GO:0016020">
    <property type="term" value="C:membrane"/>
    <property type="evidence" value="ECO:0007669"/>
    <property type="project" value="UniProtKB-SubCell"/>
</dbReference>
<dbReference type="EC" id="2.7.13.3" evidence="3"/>
<dbReference type="SUPFAM" id="SSF55874">
    <property type="entry name" value="ATPase domain of HSP90 chaperone/DNA topoisomerase II/histidine kinase"/>
    <property type="match status" value="1"/>
</dbReference>
<dbReference type="InterPro" id="IPR011712">
    <property type="entry name" value="Sig_transdc_His_kin_sub3_dim/P"/>
</dbReference>
<dbReference type="InterPro" id="IPR003660">
    <property type="entry name" value="HAMP_dom"/>
</dbReference>
<dbReference type="Proteomes" id="UP000676649">
    <property type="component" value="Chromosome"/>
</dbReference>